<dbReference type="SUPFAM" id="SSF57850">
    <property type="entry name" value="RING/U-box"/>
    <property type="match status" value="1"/>
</dbReference>
<keyword evidence="9 10" id="KW-0472">Membrane</keyword>
<keyword evidence="2" id="KW-0808">Transferase</keyword>
<dbReference type="InterPro" id="IPR011016">
    <property type="entry name" value="Znf_RING-CH"/>
</dbReference>
<comment type="caution">
    <text evidence="12">The sequence shown here is derived from an EMBL/GenBank/DDBJ whole genome shotgun (WGS) entry which is preliminary data.</text>
</comment>
<dbReference type="SMART" id="SM00744">
    <property type="entry name" value="RINGv"/>
    <property type="match status" value="1"/>
</dbReference>
<name>A0A1R2BZA4_9CILI</name>
<accession>A0A1R2BZA4</accession>
<sequence>MQDSSRTAIIERNIGSINSFSEDQPICRICLETDSTSLIFPCICKGNSKFVHERCIREWITVKFEDISQANCEICKTAFKIKVLKSYKCKKNDDNLEEYNKYIKILVMAFIMLIIAVSGLVVSTTVFDIKDAKTDRYISVAICALAVGISSAFFIRCLVKLLIVVNKRFIFLDSSKVTKAGRVLGY</sequence>
<keyword evidence="4" id="KW-0479">Metal-binding</keyword>
<dbReference type="GO" id="GO:0016020">
    <property type="term" value="C:membrane"/>
    <property type="evidence" value="ECO:0007669"/>
    <property type="project" value="UniProtKB-SubCell"/>
</dbReference>
<evidence type="ECO:0000256" key="3">
    <source>
        <dbReference type="ARBA" id="ARBA00022692"/>
    </source>
</evidence>
<keyword evidence="5" id="KW-0863">Zinc-finger</keyword>
<dbReference type="EMBL" id="MPUH01000359">
    <property type="protein sequence ID" value="OMJ81985.1"/>
    <property type="molecule type" value="Genomic_DNA"/>
</dbReference>
<evidence type="ECO:0000256" key="6">
    <source>
        <dbReference type="ARBA" id="ARBA00022786"/>
    </source>
</evidence>
<dbReference type="CDD" id="cd16495">
    <property type="entry name" value="RING_CH-C4HC3_MARCH"/>
    <property type="match status" value="1"/>
</dbReference>
<organism evidence="12 13">
    <name type="scientific">Stentor coeruleus</name>
    <dbReference type="NCBI Taxonomy" id="5963"/>
    <lineage>
        <taxon>Eukaryota</taxon>
        <taxon>Sar</taxon>
        <taxon>Alveolata</taxon>
        <taxon>Ciliophora</taxon>
        <taxon>Postciliodesmatophora</taxon>
        <taxon>Heterotrichea</taxon>
        <taxon>Heterotrichida</taxon>
        <taxon>Stentoridae</taxon>
        <taxon>Stentor</taxon>
    </lineage>
</organism>
<dbReference type="Gene3D" id="3.30.40.10">
    <property type="entry name" value="Zinc/RING finger domain, C3HC4 (zinc finger)"/>
    <property type="match status" value="1"/>
</dbReference>
<keyword evidence="3 10" id="KW-0812">Transmembrane</keyword>
<protein>
    <recommendedName>
        <fullName evidence="11">RING-CH-type domain-containing protein</fullName>
    </recommendedName>
</protein>
<evidence type="ECO:0000256" key="4">
    <source>
        <dbReference type="ARBA" id="ARBA00022723"/>
    </source>
</evidence>
<dbReference type="PANTHER" id="PTHR46065">
    <property type="entry name" value="E3 UBIQUITIN-PROTEIN LIGASE MARCH 2/3 FAMILY MEMBER"/>
    <property type="match status" value="1"/>
</dbReference>
<evidence type="ECO:0000256" key="5">
    <source>
        <dbReference type="ARBA" id="ARBA00022771"/>
    </source>
</evidence>
<evidence type="ECO:0000313" key="12">
    <source>
        <dbReference type="EMBL" id="OMJ81985.1"/>
    </source>
</evidence>
<keyword evidence="8 10" id="KW-1133">Transmembrane helix</keyword>
<evidence type="ECO:0000256" key="1">
    <source>
        <dbReference type="ARBA" id="ARBA00004141"/>
    </source>
</evidence>
<gene>
    <name evidence="12" type="ORF">SteCoe_17472</name>
</gene>
<dbReference type="InterPro" id="IPR013083">
    <property type="entry name" value="Znf_RING/FYVE/PHD"/>
</dbReference>
<evidence type="ECO:0000256" key="7">
    <source>
        <dbReference type="ARBA" id="ARBA00022833"/>
    </source>
</evidence>
<evidence type="ECO:0000313" key="13">
    <source>
        <dbReference type="Proteomes" id="UP000187209"/>
    </source>
</evidence>
<feature type="transmembrane region" description="Helical" evidence="10">
    <location>
        <begin position="137"/>
        <end position="159"/>
    </location>
</feature>
<keyword evidence="6" id="KW-0833">Ubl conjugation pathway</keyword>
<evidence type="ECO:0000256" key="10">
    <source>
        <dbReference type="SAM" id="Phobius"/>
    </source>
</evidence>
<dbReference type="PROSITE" id="PS51292">
    <property type="entry name" value="ZF_RING_CH"/>
    <property type="match status" value="1"/>
</dbReference>
<dbReference type="Proteomes" id="UP000187209">
    <property type="component" value="Unassembled WGS sequence"/>
</dbReference>
<evidence type="ECO:0000259" key="11">
    <source>
        <dbReference type="PROSITE" id="PS51292"/>
    </source>
</evidence>
<comment type="subcellular location">
    <subcellularLocation>
        <location evidence="1">Membrane</location>
        <topology evidence="1">Multi-pass membrane protein</topology>
    </subcellularLocation>
</comment>
<dbReference type="GO" id="GO:0008270">
    <property type="term" value="F:zinc ion binding"/>
    <property type="evidence" value="ECO:0007669"/>
    <property type="project" value="UniProtKB-KW"/>
</dbReference>
<keyword evidence="13" id="KW-1185">Reference proteome</keyword>
<dbReference type="GO" id="GO:0016740">
    <property type="term" value="F:transferase activity"/>
    <property type="evidence" value="ECO:0007669"/>
    <property type="project" value="UniProtKB-KW"/>
</dbReference>
<feature type="domain" description="RING-CH-type" evidence="11">
    <location>
        <begin position="19"/>
        <end position="82"/>
    </location>
</feature>
<reference evidence="12 13" key="1">
    <citation type="submission" date="2016-11" db="EMBL/GenBank/DDBJ databases">
        <title>The macronuclear genome of Stentor coeruleus: a giant cell with tiny introns.</title>
        <authorList>
            <person name="Slabodnick M."/>
            <person name="Ruby J.G."/>
            <person name="Reiff S.B."/>
            <person name="Swart E.C."/>
            <person name="Gosai S."/>
            <person name="Prabakaran S."/>
            <person name="Witkowska E."/>
            <person name="Larue G.E."/>
            <person name="Fisher S."/>
            <person name="Freeman R.M."/>
            <person name="Gunawardena J."/>
            <person name="Chu W."/>
            <person name="Stover N.A."/>
            <person name="Gregory B.D."/>
            <person name="Nowacki M."/>
            <person name="Derisi J."/>
            <person name="Roy S.W."/>
            <person name="Marshall W.F."/>
            <person name="Sood P."/>
        </authorList>
    </citation>
    <scope>NUCLEOTIDE SEQUENCE [LARGE SCALE GENOMIC DNA]</scope>
    <source>
        <strain evidence="12">WM001</strain>
    </source>
</reference>
<evidence type="ECO:0000256" key="9">
    <source>
        <dbReference type="ARBA" id="ARBA00023136"/>
    </source>
</evidence>
<dbReference type="AlphaFoldDB" id="A0A1R2BZA4"/>
<evidence type="ECO:0000256" key="8">
    <source>
        <dbReference type="ARBA" id="ARBA00022989"/>
    </source>
</evidence>
<dbReference type="Pfam" id="PF12906">
    <property type="entry name" value="RINGv"/>
    <property type="match status" value="1"/>
</dbReference>
<dbReference type="PANTHER" id="PTHR46065:SF3">
    <property type="entry name" value="FI20425P1"/>
    <property type="match status" value="1"/>
</dbReference>
<dbReference type="OrthoDB" id="264354at2759"/>
<evidence type="ECO:0000256" key="2">
    <source>
        <dbReference type="ARBA" id="ARBA00022679"/>
    </source>
</evidence>
<keyword evidence="7" id="KW-0862">Zinc</keyword>
<proteinExistence type="predicted"/>
<feature type="transmembrane region" description="Helical" evidence="10">
    <location>
        <begin position="105"/>
        <end position="125"/>
    </location>
</feature>